<keyword evidence="7" id="KW-1185">Reference proteome</keyword>
<evidence type="ECO:0000256" key="1">
    <source>
        <dbReference type="ARBA" id="ARBA00005495"/>
    </source>
</evidence>
<keyword evidence="2" id="KW-0479">Metal-binding</keyword>
<dbReference type="InterPro" id="IPR011057">
    <property type="entry name" value="Mss4-like_sf"/>
</dbReference>
<dbReference type="OrthoDB" id="327703at2"/>
<evidence type="ECO:0000256" key="2">
    <source>
        <dbReference type="ARBA" id="ARBA00022723"/>
    </source>
</evidence>
<evidence type="ECO:0000313" key="6">
    <source>
        <dbReference type="EMBL" id="MUI11971.1"/>
    </source>
</evidence>
<dbReference type="GO" id="GO:0046872">
    <property type="term" value="F:metal ion binding"/>
    <property type="evidence" value="ECO:0007669"/>
    <property type="project" value="UniProtKB-KW"/>
</dbReference>
<dbReference type="InterPro" id="IPR006913">
    <property type="entry name" value="CENP-V/GFA"/>
</dbReference>
<evidence type="ECO:0000256" key="4">
    <source>
        <dbReference type="SAM" id="MobiDB-lite"/>
    </source>
</evidence>
<feature type="region of interest" description="Disordered" evidence="4">
    <location>
        <begin position="144"/>
        <end position="167"/>
    </location>
</feature>
<evidence type="ECO:0000313" key="7">
    <source>
        <dbReference type="Proteomes" id="UP000431684"/>
    </source>
</evidence>
<dbReference type="InterPro" id="IPR052355">
    <property type="entry name" value="CENP-V-like"/>
</dbReference>
<name>A0A6I3XEG6_9BURK</name>
<evidence type="ECO:0000256" key="3">
    <source>
        <dbReference type="ARBA" id="ARBA00022833"/>
    </source>
</evidence>
<protein>
    <submittedName>
        <fullName evidence="6">GFA family protein</fullName>
    </submittedName>
</protein>
<reference evidence="6 7" key="1">
    <citation type="submission" date="2019-11" db="EMBL/GenBank/DDBJ databases">
        <title>Draft Genome Sequences of Six Type Strains of the Genus Massilia.</title>
        <authorList>
            <person name="Miess H."/>
            <person name="Frediansyah A."/>
            <person name="Goeker M."/>
            <person name="Gross H."/>
        </authorList>
    </citation>
    <scope>NUCLEOTIDE SEQUENCE [LARGE SCALE GENOMIC DNA]</scope>
    <source>
        <strain evidence="6 7">DSM 17513</strain>
    </source>
</reference>
<dbReference type="PANTHER" id="PTHR28620:SF1">
    <property type="entry name" value="CENP-V_GFA DOMAIN-CONTAINING PROTEIN"/>
    <property type="match status" value="1"/>
</dbReference>
<feature type="domain" description="CENP-V/GFA" evidence="5">
    <location>
        <begin position="8"/>
        <end position="124"/>
    </location>
</feature>
<dbReference type="SUPFAM" id="SSF51316">
    <property type="entry name" value="Mss4-like"/>
    <property type="match status" value="1"/>
</dbReference>
<dbReference type="PROSITE" id="PS51891">
    <property type="entry name" value="CENP_V_GFA"/>
    <property type="match status" value="1"/>
</dbReference>
<dbReference type="Proteomes" id="UP000431684">
    <property type="component" value="Unassembled WGS sequence"/>
</dbReference>
<dbReference type="Gene3D" id="2.170.150.70">
    <property type="match status" value="1"/>
</dbReference>
<accession>A0A6I3XEG6</accession>
<dbReference type="RefSeq" id="WP_155707977.1">
    <property type="nucleotide sequence ID" value="NZ_BMWU01000007.1"/>
</dbReference>
<keyword evidence="3" id="KW-0862">Zinc</keyword>
<dbReference type="AlphaFoldDB" id="A0A6I3XEG6"/>
<dbReference type="Pfam" id="PF04828">
    <property type="entry name" value="GFA"/>
    <property type="match status" value="1"/>
</dbReference>
<gene>
    <name evidence="6" type="ORF">GJV26_05675</name>
</gene>
<dbReference type="GO" id="GO:0016846">
    <property type="term" value="F:carbon-sulfur lyase activity"/>
    <property type="evidence" value="ECO:0007669"/>
    <property type="project" value="InterPro"/>
</dbReference>
<dbReference type="PANTHER" id="PTHR28620">
    <property type="entry name" value="CENTROMERE PROTEIN V"/>
    <property type="match status" value="1"/>
</dbReference>
<comment type="similarity">
    <text evidence="1">Belongs to the Gfa family.</text>
</comment>
<evidence type="ECO:0000259" key="5">
    <source>
        <dbReference type="PROSITE" id="PS51891"/>
    </source>
</evidence>
<organism evidence="6 7">
    <name type="scientific">Pseudoduganella dura</name>
    <dbReference type="NCBI Taxonomy" id="321982"/>
    <lineage>
        <taxon>Bacteria</taxon>
        <taxon>Pseudomonadati</taxon>
        <taxon>Pseudomonadota</taxon>
        <taxon>Betaproteobacteria</taxon>
        <taxon>Burkholderiales</taxon>
        <taxon>Oxalobacteraceae</taxon>
        <taxon>Telluria group</taxon>
        <taxon>Pseudoduganella</taxon>
    </lineage>
</organism>
<sequence>MDSKPEQIQGACHCGSVRFLVRLADGLDTARRCNCSYCSMRGAIAVSAALQDIEITAGAEWLTLYQFNTMQAKHYFCSKCGIYTHHQRRSDPGQYGINAACLEGISPFDFSEVPVNEGRIHPRDNPVRKGSGIAGYLRYFPGMDNEAGSPDSMKVDAPGRPERDVQT</sequence>
<feature type="compositionally biased region" description="Basic and acidic residues" evidence="4">
    <location>
        <begin position="153"/>
        <end position="167"/>
    </location>
</feature>
<proteinExistence type="inferred from homology"/>
<dbReference type="EMBL" id="WNWM01000002">
    <property type="protein sequence ID" value="MUI11971.1"/>
    <property type="molecule type" value="Genomic_DNA"/>
</dbReference>
<comment type="caution">
    <text evidence="6">The sequence shown here is derived from an EMBL/GenBank/DDBJ whole genome shotgun (WGS) entry which is preliminary data.</text>
</comment>